<name>A0A8J5G418_ZINOF</name>
<evidence type="ECO:0000313" key="24">
    <source>
        <dbReference type="EMBL" id="KAG6497654.1"/>
    </source>
</evidence>
<dbReference type="Pfam" id="PF12819">
    <property type="entry name" value="Malectin_like"/>
    <property type="match status" value="1"/>
</dbReference>
<gene>
    <name evidence="24" type="ORF">ZIOFF_045558</name>
</gene>
<dbReference type="PANTHER" id="PTHR45631">
    <property type="entry name" value="OS07G0107800 PROTEIN-RELATED"/>
    <property type="match status" value="1"/>
</dbReference>
<evidence type="ECO:0000256" key="10">
    <source>
        <dbReference type="ARBA" id="ARBA00022741"/>
    </source>
</evidence>
<keyword evidence="16" id="KW-0675">Receptor</keyword>
<evidence type="ECO:0000256" key="7">
    <source>
        <dbReference type="ARBA" id="ARBA00022679"/>
    </source>
</evidence>
<dbReference type="PANTHER" id="PTHR45631:SF202">
    <property type="entry name" value="SENESCENCE-INDUCED RECEPTOR-LIKE SERINE_THREONINE-PROTEIN KINASE"/>
    <property type="match status" value="1"/>
</dbReference>
<dbReference type="Pfam" id="PF00560">
    <property type="entry name" value="LRR_1"/>
    <property type="match status" value="2"/>
</dbReference>
<dbReference type="InterPro" id="IPR001611">
    <property type="entry name" value="Leu-rich_rpt"/>
</dbReference>
<dbReference type="EMBL" id="JACMSC010000012">
    <property type="protein sequence ID" value="KAG6497654.1"/>
    <property type="molecule type" value="Genomic_DNA"/>
</dbReference>
<evidence type="ECO:0000256" key="22">
    <source>
        <dbReference type="SAM" id="Phobius"/>
    </source>
</evidence>
<keyword evidence="5" id="KW-0597">Phosphoprotein</keyword>
<dbReference type="SUPFAM" id="SSF51445">
    <property type="entry name" value="(Trans)glycosidases"/>
    <property type="match status" value="1"/>
</dbReference>
<dbReference type="AlphaFoldDB" id="A0A8J5G418"/>
<dbReference type="SUPFAM" id="SSF52058">
    <property type="entry name" value="L domain-like"/>
    <property type="match status" value="1"/>
</dbReference>
<dbReference type="Pfam" id="PF07714">
    <property type="entry name" value="PK_Tyr_Ser-Thr"/>
    <property type="match status" value="1"/>
</dbReference>
<feature type="transmembrane region" description="Helical" evidence="22">
    <location>
        <begin position="605"/>
        <end position="628"/>
    </location>
</feature>
<dbReference type="PROSITE" id="PS00108">
    <property type="entry name" value="PROTEIN_KINASE_ST"/>
    <property type="match status" value="1"/>
</dbReference>
<dbReference type="CDD" id="cd14066">
    <property type="entry name" value="STKc_IRAK"/>
    <property type="match status" value="1"/>
</dbReference>
<evidence type="ECO:0000256" key="19">
    <source>
        <dbReference type="ARBA" id="ARBA00048679"/>
    </source>
</evidence>
<dbReference type="GO" id="GO:0005975">
    <property type="term" value="P:carbohydrate metabolic process"/>
    <property type="evidence" value="ECO:0007669"/>
    <property type="project" value="InterPro"/>
</dbReference>
<dbReference type="InterPro" id="IPR024788">
    <property type="entry name" value="Malectin-like_Carb-bd_dom"/>
</dbReference>
<evidence type="ECO:0000259" key="23">
    <source>
        <dbReference type="PROSITE" id="PS50011"/>
    </source>
</evidence>
<keyword evidence="13 20" id="KW-0067">ATP-binding</keyword>
<dbReference type="GO" id="GO:0004553">
    <property type="term" value="F:hydrolase activity, hydrolyzing O-glycosyl compounds"/>
    <property type="evidence" value="ECO:0007669"/>
    <property type="project" value="InterPro"/>
</dbReference>
<evidence type="ECO:0000256" key="13">
    <source>
        <dbReference type="ARBA" id="ARBA00022840"/>
    </source>
</evidence>
<dbReference type="PROSITE" id="PS00107">
    <property type="entry name" value="PROTEIN_KINASE_ATP"/>
    <property type="match status" value="1"/>
</dbReference>
<evidence type="ECO:0000256" key="15">
    <source>
        <dbReference type="ARBA" id="ARBA00023136"/>
    </source>
</evidence>
<keyword evidence="17" id="KW-0326">Glycosidase</keyword>
<dbReference type="GO" id="GO:0004674">
    <property type="term" value="F:protein serine/threonine kinase activity"/>
    <property type="evidence" value="ECO:0007669"/>
    <property type="project" value="UniProtKB-KW"/>
</dbReference>
<evidence type="ECO:0000256" key="9">
    <source>
        <dbReference type="ARBA" id="ARBA00022737"/>
    </source>
</evidence>
<comment type="caution">
    <text evidence="24">The sequence shown here is derived from an EMBL/GenBank/DDBJ whole genome shotgun (WGS) entry which is preliminary data.</text>
</comment>
<dbReference type="GO" id="GO:0005886">
    <property type="term" value="C:plasma membrane"/>
    <property type="evidence" value="ECO:0007669"/>
    <property type="project" value="UniProtKB-SubCell"/>
</dbReference>
<reference evidence="24 25" key="1">
    <citation type="submission" date="2020-08" db="EMBL/GenBank/DDBJ databases">
        <title>Plant Genome Project.</title>
        <authorList>
            <person name="Zhang R.-G."/>
        </authorList>
    </citation>
    <scope>NUCLEOTIDE SEQUENCE [LARGE SCALE GENOMIC DNA]</scope>
    <source>
        <tissue evidence="24">Rhizome</tissue>
    </source>
</reference>
<keyword evidence="9" id="KW-0677">Repeat</keyword>
<feature type="binding site" evidence="20">
    <location>
        <position position="711"/>
    </location>
    <ligand>
        <name>ATP</name>
        <dbReference type="ChEBI" id="CHEBI:30616"/>
    </ligand>
</feature>
<dbReference type="InterPro" id="IPR017853">
    <property type="entry name" value="GH"/>
</dbReference>
<keyword evidence="10 20" id="KW-0547">Nucleotide-binding</keyword>
<comment type="subcellular location">
    <subcellularLocation>
        <location evidence="1">Cell membrane</location>
        <topology evidence="1">Single-pass membrane protein</topology>
    </subcellularLocation>
</comment>
<dbReference type="InterPro" id="IPR032675">
    <property type="entry name" value="LRR_dom_sf"/>
</dbReference>
<organism evidence="24 25">
    <name type="scientific">Zingiber officinale</name>
    <name type="common">Ginger</name>
    <name type="synonym">Amomum zingiber</name>
    <dbReference type="NCBI Taxonomy" id="94328"/>
    <lineage>
        <taxon>Eukaryota</taxon>
        <taxon>Viridiplantae</taxon>
        <taxon>Streptophyta</taxon>
        <taxon>Embryophyta</taxon>
        <taxon>Tracheophyta</taxon>
        <taxon>Spermatophyta</taxon>
        <taxon>Magnoliopsida</taxon>
        <taxon>Liliopsida</taxon>
        <taxon>Zingiberales</taxon>
        <taxon>Zingiberaceae</taxon>
        <taxon>Zingiber</taxon>
    </lineage>
</organism>
<keyword evidence="25" id="KW-1185">Reference proteome</keyword>
<comment type="catalytic activity">
    <reaction evidence="19">
        <text>L-seryl-[protein] + ATP = O-phospho-L-seryl-[protein] + ADP + H(+)</text>
        <dbReference type="Rhea" id="RHEA:17989"/>
        <dbReference type="Rhea" id="RHEA-COMP:9863"/>
        <dbReference type="Rhea" id="RHEA-COMP:11604"/>
        <dbReference type="ChEBI" id="CHEBI:15378"/>
        <dbReference type="ChEBI" id="CHEBI:29999"/>
        <dbReference type="ChEBI" id="CHEBI:30616"/>
        <dbReference type="ChEBI" id="CHEBI:83421"/>
        <dbReference type="ChEBI" id="CHEBI:456216"/>
        <dbReference type="EC" id="2.7.11.1"/>
    </reaction>
</comment>
<sequence>MNMFNAQVDAVRAAITTTGFPEVEIVVAETGWPYRGDAGEEGATVENAQAYNGGMVAHLHSLAGTPMAPGKLVDTYIFALYDEDLKPGPTSERPFGFFHLNLMPTYDADITKSSSNAAGLISQMKLLKYHIETPLFPYNSGFVSIDCGYSYGNYTDSLTTIFYEPDANYIDTGENNITVADSSWSAQVQQQTFRSFPSGTRNCYHIPNITPRRKYLIRAAFFIGQRLPHILQFDLFLGVNKWQSVQILKPDWVYLAEIITLANDNYFSVCLVNTQSGTPFINFLELRLIDDSMVFQDVNSTVSLVLSERYNVGFNQWQVLVKIRYPYDTYDRIWRYYNTENNINTSYTVRTLANDPYEVPSTVMRTAGAAKDNTTFTYPMDDPSTGITNPRYYFYLHFAELEYLPSNESRMFQVIMPGDPNPNGATIVPEYLTSSHISIVYDVAIEGDITYFNLTKVATSTRPPLLNAAEIYIAVELTGTPTYYQDFAAMMSLKKMYHMTIWQGDPCVPEEYTWDGVSCAFSDSKPPRVTFLDLSYNHFNGSIPSFLANLSSLQVLNLSNNNLDGSIPQGLYDQKEKGLLVLITGNDTGRCDACTHEGKKRSPTIIIIICVIAAVVLLVVSLLVILFARRKNQRQQQQSPIESPKPEIGRRDVVGSEDHNFRQQNIVQRDCRFTYEDIKTITNNFKRVIGTGGFGTVYYGFLKDGIEVAVKLHELSLSTGLSRSNESDSNTQIKEFLAEAHVLSKVHHRNVVTLIGYCKDGNHLGLVYEYIARGSLRDHLSENTTTAKTLSWRQRLQIALEAAQGLEYLHKHCSPPIVHRDVKTSNILLTHNLEAKIADFGLAKTFLHDADTHVSTDVIVGTHGYVDPEYHMTYQLTEKSDVYSFGVILLELVTGLAVFLKCPERNHLAQWVRQKRAEGNVAQLVDPRLQRQYENNVVWKVVDLAIQCTAPVSHQRPTMSEVVVQLKESLEFQAMSKNPKDTFGEAVDKRHEGDSIEMLAFKNREGMLGSVEPTAR</sequence>
<evidence type="ECO:0000256" key="8">
    <source>
        <dbReference type="ARBA" id="ARBA00022692"/>
    </source>
</evidence>
<evidence type="ECO:0000256" key="3">
    <source>
        <dbReference type="ARBA" id="ARBA00012513"/>
    </source>
</evidence>
<dbReference type="Gene3D" id="1.10.510.10">
    <property type="entry name" value="Transferase(Phosphotransferase) domain 1"/>
    <property type="match status" value="1"/>
</dbReference>
<protein>
    <recommendedName>
        <fullName evidence="3">non-specific serine/threonine protein kinase</fullName>
        <ecNumber evidence="3">2.7.11.1</ecNumber>
    </recommendedName>
</protein>
<keyword evidence="12" id="KW-0378">Hydrolase</keyword>
<evidence type="ECO:0000256" key="1">
    <source>
        <dbReference type="ARBA" id="ARBA00004162"/>
    </source>
</evidence>
<keyword evidence="7" id="KW-0808">Transferase</keyword>
<feature type="transmembrane region" description="Helical" evidence="22">
    <location>
        <begin position="882"/>
        <end position="900"/>
    </location>
</feature>
<dbReference type="Proteomes" id="UP000734854">
    <property type="component" value="Unassembled WGS sequence"/>
</dbReference>
<evidence type="ECO:0000256" key="16">
    <source>
        <dbReference type="ARBA" id="ARBA00023170"/>
    </source>
</evidence>
<dbReference type="Gene3D" id="3.20.20.80">
    <property type="entry name" value="Glycosidases"/>
    <property type="match status" value="1"/>
</dbReference>
<dbReference type="InterPro" id="IPR017441">
    <property type="entry name" value="Protein_kinase_ATP_BS"/>
</dbReference>
<dbReference type="SMART" id="SM00220">
    <property type="entry name" value="S_TKc"/>
    <property type="match status" value="1"/>
</dbReference>
<keyword evidence="14 22" id="KW-1133">Transmembrane helix</keyword>
<dbReference type="InterPro" id="IPR000490">
    <property type="entry name" value="Glyco_hydro_17"/>
</dbReference>
<evidence type="ECO:0000256" key="2">
    <source>
        <dbReference type="ARBA" id="ARBA00008773"/>
    </source>
</evidence>
<accession>A0A8J5G418</accession>
<dbReference type="Gene3D" id="3.80.10.10">
    <property type="entry name" value="Ribonuclease Inhibitor"/>
    <property type="match status" value="1"/>
</dbReference>
<dbReference type="PROSITE" id="PS50011">
    <property type="entry name" value="PROTEIN_KINASE_DOM"/>
    <property type="match status" value="1"/>
</dbReference>
<evidence type="ECO:0000313" key="25">
    <source>
        <dbReference type="Proteomes" id="UP000734854"/>
    </source>
</evidence>
<evidence type="ECO:0000256" key="4">
    <source>
        <dbReference type="ARBA" id="ARBA00022527"/>
    </source>
</evidence>
<feature type="domain" description="Protein kinase" evidence="23">
    <location>
        <begin position="683"/>
        <end position="970"/>
    </location>
</feature>
<dbReference type="InterPro" id="IPR008271">
    <property type="entry name" value="Ser/Thr_kinase_AS"/>
</dbReference>
<dbReference type="InterPro" id="IPR001245">
    <property type="entry name" value="Ser-Thr/Tyr_kinase_cat_dom"/>
</dbReference>
<comment type="similarity">
    <text evidence="2 21">Belongs to the glycosyl hydrolase 17 family.</text>
</comment>
<evidence type="ECO:0000256" key="5">
    <source>
        <dbReference type="ARBA" id="ARBA00022553"/>
    </source>
</evidence>
<keyword evidence="11" id="KW-0418">Kinase</keyword>
<evidence type="ECO:0000256" key="14">
    <source>
        <dbReference type="ARBA" id="ARBA00022989"/>
    </source>
</evidence>
<keyword evidence="6" id="KW-0433">Leucine-rich repeat</keyword>
<evidence type="ECO:0000256" key="20">
    <source>
        <dbReference type="PROSITE-ProRule" id="PRU10141"/>
    </source>
</evidence>
<evidence type="ECO:0000256" key="12">
    <source>
        <dbReference type="ARBA" id="ARBA00022801"/>
    </source>
</evidence>
<dbReference type="SUPFAM" id="SSF56112">
    <property type="entry name" value="Protein kinase-like (PK-like)"/>
    <property type="match status" value="1"/>
</dbReference>
<keyword evidence="15 22" id="KW-0472">Membrane</keyword>
<dbReference type="Gene3D" id="3.30.200.20">
    <property type="entry name" value="Phosphorylase Kinase, domain 1"/>
    <property type="match status" value="1"/>
</dbReference>
<evidence type="ECO:0000256" key="17">
    <source>
        <dbReference type="ARBA" id="ARBA00023295"/>
    </source>
</evidence>
<evidence type="ECO:0000256" key="11">
    <source>
        <dbReference type="ARBA" id="ARBA00022777"/>
    </source>
</evidence>
<evidence type="ECO:0000256" key="6">
    <source>
        <dbReference type="ARBA" id="ARBA00022614"/>
    </source>
</evidence>
<keyword evidence="8 22" id="KW-0812">Transmembrane</keyword>
<keyword evidence="4" id="KW-0723">Serine/threonine-protein kinase</keyword>
<evidence type="ECO:0000256" key="18">
    <source>
        <dbReference type="ARBA" id="ARBA00047899"/>
    </source>
</evidence>
<comment type="catalytic activity">
    <reaction evidence="18">
        <text>L-threonyl-[protein] + ATP = O-phospho-L-threonyl-[protein] + ADP + H(+)</text>
        <dbReference type="Rhea" id="RHEA:46608"/>
        <dbReference type="Rhea" id="RHEA-COMP:11060"/>
        <dbReference type="Rhea" id="RHEA-COMP:11605"/>
        <dbReference type="ChEBI" id="CHEBI:15378"/>
        <dbReference type="ChEBI" id="CHEBI:30013"/>
        <dbReference type="ChEBI" id="CHEBI:30616"/>
        <dbReference type="ChEBI" id="CHEBI:61977"/>
        <dbReference type="ChEBI" id="CHEBI:456216"/>
        <dbReference type="EC" id="2.7.11.1"/>
    </reaction>
</comment>
<proteinExistence type="inferred from homology"/>
<dbReference type="EC" id="2.7.11.1" evidence="3"/>
<dbReference type="InterPro" id="IPR000719">
    <property type="entry name" value="Prot_kinase_dom"/>
</dbReference>
<dbReference type="Pfam" id="PF00332">
    <property type="entry name" value="Glyco_hydro_17"/>
    <property type="match status" value="1"/>
</dbReference>
<dbReference type="InterPro" id="IPR011009">
    <property type="entry name" value="Kinase-like_dom_sf"/>
</dbReference>
<evidence type="ECO:0000256" key="21">
    <source>
        <dbReference type="RuleBase" id="RU004335"/>
    </source>
</evidence>
<dbReference type="FunFam" id="1.10.510.10:FF:000146">
    <property type="entry name" value="LRR receptor-like serine/threonine-protein kinase IOS1"/>
    <property type="match status" value="1"/>
</dbReference>
<dbReference type="GO" id="GO:0005524">
    <property type="term" value="F:ATP binding"/>
    <property type="evidence" value="ECO:0007669"/>
    <property type="project" value="UniProtKB-UniRule"/>
</dbReference>